<dbReference type="Proteomes" id="UP001623041">
    <property type="component" value="Unassembled WGS sequence"/>
</dbReference>
<organism evidence="2 3">
    <name type="scientific">Bacillus salipaludis</name>
    <dbReference type="NCBI Taxonomy" id="2547811"/>
    <lineage>
        <taxon>Bacteria</taxon>
        <taxon>Bacillati</taxon>
        <taxon>Bacillota</taxon>
        <taxon>Bacilli</taxon>
        <taxon>Bacillales</taxon>
        <taxon>Bacillaceae</taxon>
        <taxon>Bacillus</taxon>
    </lineage>
</organism>
<feature type="chain" id="PRO_5045813349" evidence="1">
    <location>
        <begin position="25"/>
        <end position="422"/>
    </location>
</feature>
<dbReference type="InterPro" id="IPR006059">
    <property type="entry name" value="SBP"/>
</dbReference>
<dbReference type="PROSITE" id="PS51257">
    <property type="entry name" value="PROKAR_LIPOPROTEIN"/>
    <property type="match status" value="1"/>
</dbReference>
<gene>
    <name evidence="2" type="ORF">ACJEBI_10350</name>
</gene>
<keyword evidence="1" id="KW-0732">Signal</keyword>
<protein>
    <submittedName>
        <fullName evidence="2">ABC transporter substrate-binding protein</fullName>
    </submittedName>
</protein>
<keyword evidence="3" id="KW-1185">Reference proteome</keyword>
<dbReference type="PANTHER" id="PTHR43649">
    <property type="entry name" value="ARABINOSE-BINDING PROTEIN-RELATED"/>
    <property type="match status" value="1"/>
</dbReference>
<dbReference type="Pfam" id="PF13416">
    <property type="entry name" value="SBP_bac_8"/>
    <property type="match status" value="1"/>
</dbReference>
<evidence type="ECO:0000313" key="3">
    <source>
        <dbReference type="Proteomes" id="UP001623041"/>
    </source>
</evidence>
<evidence type="ECO:0000313" key="2">
    <source>
        <dbReference type="EMBL" id="MFK9091881.1"/>
    </source>
</evidence>
<proteinExistence type="predicted"/>
<evidence type="ECO:0000256" key="1">
    <source>
        <dbReference type="SAM" id="SignalP"/>
    </source>
</evidence>
<reference evidence="2 3" key="1">
    <citation type="submission" date="2024-11" db="EMBL/GenBank/DDBJ databases">
        <authorList>
            <person name="Lucas J.A."/>
        </authorList>
    </citation>
    <scope>NUCLEOTIDE SEQUENCE [LARGE SCALE GENOMIC DNA]</scope>
    <source>
        <strain evidence="2 3">Z 5.4</strain>
    </source>
</reference>
<dbReference type="SUPFAM" id="SSF53850">
    <property type="entry name" value="Periplasmic binding protein-like II"/>
    <property type="match status" value="1"/>
</dbReference>
<dbReference type="InterPro" id="IPR050490">
    <property type="entry name" value="Bact_solute-bd_prot1"/>
</dbReference>
<feature type="signal peptide" evidence="1">
    <location>
        <begin position="1"/>
        <end position="24"/>
    </location>
</feature>
<dbReference type="PANTHER" id="PTHR43649:SF32">
    <property type="entry name" value="SUGAR BINDING SECRETED PROTEIN"/>
    <property type="match status" value="1"/>
</dbReference>
<accession>A0ABW8RI89</accession>
<name>A0ABW8RI89_9BACI</name>
<dbReference type="RefSeq" id="WP_406580493.1">
    <property type="nucleotide sequence ID" value="NZ_JBJHQH010000006.1"/>
</dbReference>
<comment type="caution">
    <text evidence="2">The sequence shown here is derived from an EMBL/GenBank/DDBJ whole genome shotgun (WGS) entry which is preliminary data.</text>
</comment>
<sequence length="422" mass="46654">MGKRKSNKFLYLFSGLLVLMFALAGCSSSNEANGKSADGKTKLTIHYYVGAISKGSIDAAKKNFPKYNLDFVELPADNNYDVKLKTSLNSKSAPDIAAVNSNIQDFLPYANKFVNLLDYGANDLADQYVEWKWESAKTGDKKSMIAMPLDIGPTGLFYREDLFKEAGLPADPKEVSEKIVTADDYLAAAKQMKEKINKPMFLSAVGILGERYRALDSGMYNEDGKLILADGKLKKEWDFVVKAINEGYTLGTKSNSIDNVNAINEGMYGAYIGASWGVMDVKDADKSAGKWRIAKTPGGYSNQGGSYLAVLGNTKHPKEAVEVVKFLTNEASQLSNLTENSLFPSLKSIYDKPEMVNKDDFFGGQEINEYFIDAANNISYVYRDPKDTSAFRYFEDQITLVETQGKDPEKAWKDAVKKAEGL</sequence>
<dbReference type="EMBL" id="JBJHQH010000006">
    <property type="protein sequence ID" value="MFK9091881.1"/>
    <property type="molecule type" value="Genomic_DNA"/>
</dbReference>
<dbReference type="Gene3D" id="3.40.190.10">
    <property type="entry name" value="Periplasmic binding protein-like II"/>
    <property type="match status" value="1"/>
</dbReference>